<keyword evidence="4" id="KW-0732">Signal</keyword>
<keyword evidence="6 8" id="KW-0046">Antibiotic resistance</keyword>
<dbReference type="InterPro" id="IPR050515">
    <property type="entry name" value="Beta-lactam/transpept"/>
</dbReference>
<evidence type="ECO:0000256" key="4">
    <source>
        <dbReference type="ARBA" id="ARBA00022729"/>
    </source>
</evidence>
<dbReference type="InterPro" id="IPR001460">
    <property type="entry name" value="PCN-bd_Tpept"/>
</dbReference>
<dbReference type="SUPFAM" id="SSF56601">
    <property type="entry name" value="beta-lactamase/transpeptidase-like"/>
    <property type="match status" value="1"/>
</dbReference>
<dbReference type="Pfam" id="PF00905">
    <property type="entry name" value="Transpeptidase"/>
    <property type="match status" value="1"/>
</dbReference>
<dbReference type="PANTHER" id="PTHR30627:SF6">
    <property type="entry name" value="BETA-LACTAMASE YBXI-RELATED"/>
    <property type="match status" value="1"/>
</dbReference>
<proteinExistence type="inferred from homology"/>
<evidence type="ECO:0000313" key="11">
    <source>
        <dbReference type="Proteomes" id="UP001156666"/>
    </source>
</evidence>
<keyword evidence="5 8" id="KW-0378">Hydrolase</keyword>
<comment type="similarity">
    <text evidence="2 8">Belongs to the class-D beta-lactamase family.</text>
</comment>
<dbReference type="PROSITE" id="PS00337">
    <property type="entry name" value="BETA_LACTAMASE_D"/>
    <property type="match status" value="1"/>
</dbReference>
<keyword evidence="11" id="KW-1185">Reference proteome</keyword>
<accession>A0AA37SNE2</accession>
<dbReference type="GO" id="GO:0017001">
    <property type="term" value="P:antibiotic catabolic process"/>
    <property type="evidence" value="ECO:0007669"/>
    <property type="project" value="InterPro"/>
</dbReference>
<dbReference type="GO" id="GO:0008658">
    <property type="term" value="F:penicillin binding"/>
    <property type="evidence" value="ECO:0007669"/>
    <property type="project" value="InterPro"/>
</dbReference>
<evidence type="ECO:0000256" key="8">
    <source>
        <dbReference type="RuleBase" id="RU361140"/>
    </source>
</evidence>
<evidence type="ECO:0000256" key="1">
    <source>
        <dbReference type="ARBA" id="ARBA00001526"/>
    </source>
</evidence>
<reference evidence="10" key="2">
    <citation type="submission" date="2023-01" db="EMBL/GenBank/DDBJ databases">
        <title>Draft genome sequence of Portibacter lacus strain NBRC 108769.</title>
        <authorList>
            <person name="Sun Q."/>
            <person name="Mori K."/>
        </authorList>
    </citation>
    <scope>NUCLEOTIDE SEQUENCE</scope>
    <source>
        <strain evidence="10">NBRC 108769</strain>
    </source>
</reference>
<comment type="caution">
    <text evidence="10">The sequence shown here is derived from an EMBL/GenBank/DDBJ whole genome shotgun (WGS) entry which is preliminary data.</text>
</comment>
<gene>
    <name evidence="10" type="primary">blaA</name>
    <name evidence="10" type="ORF">GCM10007940_03680</name>
</gene>
<dbReference type="AlphaFoldDB" id="A0AA37SNE2"/>
<evidence type="ECO:0000256" key="5">
    <source>
        <dbReference type="ARBA" id="ARBA00022801"/>
    </source>
</evidence>
<evidence type="ECO:0000313" key="10">
    <source>
        <dbReference type="EMBL" id="GLR15753.1"/>
    </source>
</evidence>
<dbReference type="EMBL" id="BSOH01000001">
    <property type="protein sequence ID" value="GLR15753.1"/>
    <property type="molecule type" value="Genomic_DNA"/>
</dbReference>
<evidence type="ECO:0000256" key="7">
    <source>
        <dbReference type="PIRSR" id="PIRSR602137-50"/>
    </source>
</evidence>
<dbReference type="Proteomes" id="UP001156666">
    <property type="component" value="Unassembled WGS sequence"/>
</dbReference>
<feature type="active site" description="Acyl-ester intermediate" evidence="7">
    <location>
        <position position="76"/>
    </location>
</feature>
<name>A0AA37SNE2_9BACT</name>
<evidence type="ECO:0000256" key="6">
    <source>
        <dbReference type="ARBA" id="ARBA00023251"/>
    </source>
</evidence>
<dbReference type="InterPro" id="IPR012338">
    <property type="entry name" value="Beta-lactam/transpept-like"/>
</dbReference>
<reference evidence="10" key="1">
    <citation type="journal article" date="2014" name="Int. J. Syst. Evol. Microbiol.">
        <title>Complete genome sequence of Corynebacterium casei LMG S-19264T (=DSM 44701T), isolated from a smear-ripened cheese.</title>
        <authorList>
            <consortium name="US DOE Joint Genome Institute (JGI-PGF)"/>
            <person name="Walter F."/>
            <person name="Albersmeier A."/>
            <person name="Kalinowski J."/>
            <person name="Ruckert C."/>
        </authorList>
    </citation>
    <scope>NUCLEOTIDE SEQUENCE</scope>
    <source>
        <strain evidence="10">NBRC 108769</strain>
    </source>
</reference>
<protein>
    <recommendedName>
        <fullName evidence="3 8">Beta-lactamase</fullName>
        <ecNumber evidence="3 8">3.5.2.6</ecNumber>
    </recommendedName>
</protein>
<dbReference type="RefSeq" id="WP_235292650.1">
    <property type="nucleotide sequence ID" value="NZ_BSOH01000001.1"/>
</dbReference>
<dbReference type="GO" id="GO:0005886">
    <property type="term" value="C:plasma membrane"/>
    <property type="evidence" value="ECO:0007669"/>
    <property type="project" value="TreeGrafter"/>
</dbReference>
<dbReference type="GO" id="GO:0008800">
    <property type="term" value="F:beta-lactamase activity"/>
    <property type="evidence" value="ECO:0007669"/>
    <property type="project" value="UniProtKB-UniRule"/>
</dbReference>
<organism evidence="10 11">
    <name type="scientific">Portibacter lacus</name>
    <dbReference type="NCBI Taxonomy" id="1099794"/>
    <lineage>
        <taxon>Bacteria</taxon>
        <taxon>Pseudomonadati</taxon>
        <taxon>Bacteroidota</taxon>
        <taxon>Saprospiria</taxon>
        <taxon>Saprospirales</taxon>
        <taxon>Haliscomenobacteraceae</taxon>
        <taxon>Portibacter</taxon>
    </lineage>
</organism>
<comment type="catalytic activity">
    <reaction evidence="1 8">
        <text>a beta-lactam + H2O = a substituted beta-amino acid</text>
        <dbReference type="Rhea" id="RHEA:20401"/>
        <dbReference type="ChEBI" id="CHEBI:15377"/>
        <dbReference type="ChEBI" id="CHEBI:35627"/>
        <dbReference type="ChEBI" id="CHEBI:140347"/>
        <dbReference type="EC" id="3.5.2.6"/>
    </reaction>
</comment>
<dbReference type="GO" id="GO:0046677">
    <property type="term" value="P:response to antibiotic"/>
    <property type="evidence" value="ECO:0007669"/>
    <property type="project" value="UniProtKB-UniRule"/>
</dbReference>
<evidence type="ECO:0000256" key="3">
    <source>
        <dbReference type="ARBA" id="ARBA00012865"/>
    </source>
</evidence>
<feature type="domain" description="Penicillin-binding protein transpeptidase" evidence="9">
    <location>
        <begin position="66"/>
        <end position="247"/>
    </location>
</feature>
<feature type="modified residue" description="N6-carboxylysine" evidence="7">
    <location>
        <position position="79"/>
    </location>
</feature>
<dbReference type="PANTHER" id="PTHR30627">
    <property type="entry name" value="PEPTIDOGLYCAN D,D-TRANSPEPTIDASE"/>
    <property type="match status" value="1"/>
</dbReference>
<sequence length="272" mass="31236">MKFRSLIFLAIWFYAFTLQIKETPLDSEPIKIVQSSFQDILDSANVAGSILLYDLEKNTFYSNDFDHASKSFIPASTFKIPNSLMALELGIVEDGSTEFKWDGQVRSVENWNQDLTFKQAFHYSCVPCYQKIARNIGVERLSKYTEDFGYGHLDINSSNVDMFWLEGSSSISQMQQIDFLKRFYLGELPISERTERIAKEMMAEKNGKDFKLIGKTGLSMSGVGWYVGYLEKDGNTYFFATNLQMKEDTPYAVRRGVTMAALEDMDIWQLKP</sequence>
<dbReference type="EC" id="3.5.2.6" evidence="3 8"/>
<dbReference type="NCBIfam" id="NF012161">
    <property type="entry name" value="bla_class_D_main"/>
    <property type="match status" value="1"/>
</dbReference>
<dbReference type="Gene3D" id="3.40.710.10">
    <property type="entry name" value="DD-peptidase/beta-lactamase superfamily"/>
    <property type="match status" value="1"/>
</dbReference>
<dbReference type="InterPro" id="IPR002137">
    <property type="entry name" value="Beta-lactam_class-D_AS"/>
</dbReference>
<evidence type="ECO:0000256" key="2">
    <source>
        <dbReference type="ARBA" id="ARBA00007898"/>
    </source>
</evidence>
<dbReference type="GO" id="GO:0071555">
    <property type="term" value="P:cell wall organization"/>
    <property type="evidence" value="ECO:0007669"/>
    <property type="project" value="TreeGrafter"/>
</dbReference>
<evidence type="ECO:0000259" key="9">
    <source>
        <dbReference type="Pfam" id="PF00905"/>
    </source>
</evidence>